<keyword evidence="4 12" id="KW-0240">DNA-directed RNA polymerase</keyword>
<accession>A0A9P0CS01</accession>
<keyword evidence="11" id="KW-0804">Transcription</keyword>
<evidence type="ECO:0000256" key="10">
    <source>
        <dbReference type="ARBA" id="ARBA00022833"/>
    </source>
</evidence>
<keyword evidence="9" id="KW-0479">Metal-binding</keyword>
<dbReference type="SUPFAM" id="SSF56747">
    <property type="entry name" value="Prim-pol domain"/>
    <property type="match status" value="1"/>
</dbReference>
<dbReference type="GO" id="GO:0003899">
    <property type="term" value="F:DNA-directed RNA polymerase activity"/>
    <property type="evidence" value="ECO:0007669"/>
    <property type="project" value="InterPro"/>
</dbReference>
<evidence type="ECO:0000256" key="2">
    <source>
        <dbReference type="ARBA" id="ARBA00001946"/>
    </source>
</evidence>
<dbReference type="Gene3D" id="3.90.920.10">
    <property type="entry name" value="DNA primase, PRIM domain"/>
    <property type="match status" value="1"/>
</dbReference>
<dbReference type="GO" id="GO:0006270">
    <property type="term" value="P:DNA replication initiation"/>
    <property type="evidence" value="ECO:0007669"/>
    <property type="project" value="UniProtKB-ARBA"/>
</dbReference>
<evidence type="ECO:0000313" key="14">
    <source>
        <dbReference type="Proteomes" id="UP001153636"/>
    </source>
</evidence>
<evidence type="ECO:0000256" key="7">
    <source>
        <dbReference type="ARBA" id="ARBA00022695"/>
    </source>
</evidence>
<dbReference type="InterPro" id="IPR014052">
    <property type="entry name" value="DNA_primase_ssu_euk/arc"/>
</dbReference>
<evidence type="ECO:0000256" key="5">
    <source>
        <dbReference type="ARBA" id="ARBA00022515"/>
    </source>
</evidence>
<dbReference type="GO" id="GO:0005658">
    <property type="term" value="C:alpha DNA polymerase:primase complex"/>
    <property type="evidence" value="ECO:0007669"/>
    <property type="project" value="UniProtKB-ARBA"/>
</dbReference>
<keyword evidence="7" id="KW-0548">Nucleotidyltransferase</keyword>
<keyword evidence="5 12" id="KW-0639">Primosome</keyword>
<evidence type="ECO:0000256" key="9">
    <source>
        <dbReference type="ARBA" id="ARBA00022723"/>
    </source>
</evidence>
<keyword evidence="14" id="KW-1185">Reference proteome</keyword>
<dbReference type="Proteomes" id="UP001153636">
    <property type="component" value="Chromosome 3"/>
</dbReference>
<evidence type="ECO:0000256" key="11">
    <source>
        <dbReference type="ARBA" id="ARBA00023163"/>
    </source>
</evidence>
<evidence type="ECO:0000256" key="12">
    <source>
        <dbReference type="RuleBase" id="RU003514"/>
    </source>
</evidence>
<dbReference type="GO" id="GO:0046872">
    <property type="term" value="F:metal ion binding"/>
    <property type="evidence" value="ECO:0007669"/>
    <property type="project" value="UniProtKB-KW"/>
</dbReference>
<dbReference type="EC" id="2.7.7.-" evidence="12"/>
<dbReference type="Pfam" id="PF01896">
    <property type="entry name" value="DNA_primase_S"/>
    <property type="match status" value="1"/>
</dbReference>
<dbReference type="GO" id="GO:0006269">
    <property type="term" value="P:DNA replication, synthesis of primer"/>
    <property type="evidence" value="ECO:0007669"/>
    <property type="project" value="UniProtKB-KW"/>
</dbReference>
<dbReference type="CDD" id="cd04860">
    <property type="entry name" value="AE_Prim_S"/>
    <property type="match status" value="1"/>
</dbReference>
<reference evidence="13" key="1">
    <citation type="submission" date="2022-01" db="EMBL/GenBank/DDBJ databases">
        <authorList>
            <person name="King R."/>
        </authorList>
    </citation>
    <scope>NUCLEOTIDE SEQUENCE</scope>
</reference>
<proteinExistence type="inferred from homology"/>
<evidence type="ECO:0000256" key="4">
    <source>
        <dbReference type="ARBA" id="ARBA00022478"/>
    </source>
</evidence>
<name>A0A9P0CS01_9CUCU</name>
<keyword evidence="10" id="KW-0862">Zinc</keyword>
<sequence>MNNFEYNAETLSDLLPVYYKRLFPHSQFYRWLSYGNQLTFAKREISFTLLGDIYIRYQSFDSQDDFTKQLFKKYPIKIDLGAVYQTRPRDRGPVSQIIPTEKELVFDIDMTDYDEVRTCCSGADVCTKCWKFMMIACHILDIALSDDFGYQHRLWVFSGRRGIHCWVCDQEARKMGEEARSALADYLCVVKGGANTTKKVHLPGDRIHSSIKRALKIIDKYFPTIVEEQDILGTEERFNNFLKLIDQDVRPSFKTPMKRAETSSEKWNIFEETFNEMLRNDTIPKHLRNLKDEIKLHYAYPRLDINVTKGFNHLLKAPFCVHPKTGKVCVPFDPKNLDSFNPDTVPTVHGLIEDIENYAQKMKDSSSTDIDAETKQLSKIKDYKKTSLVEAISVFENFLKGIEIKNPNKDQAWNIFYVTINYVIGWG</sequence>
<evidence type="ECO:0000256" key="6">
    <source>
        <dbReference type="ARBA" id="ARBA00022679"/>
    </source>
</evidence>
<dbReference type="NCBIfam" id="TIGR00335">
    <property type="entry name" value="primase_sml"/>
    <property type="match status" value="1"/>
</dbReference>
<dbReference type="AlphaFoldDB" id="A0A9P0CS01"/>
<comment type="cofactor">
    <cofactor evidence="2">
        <name>Mg(2+)</name>
        <dbReference type="ChEBI" id="CHEBI:18420"/>
    </cofactor>
</comment>
<dbReference type="EMBL" id="OV651815">
    <property type="protein sequence ID" value="CAH1108402.1"/>
    <property type="molecule type" value="Genomic_DNA"/>
</dbReference>
<organism evidence="13 14">
    <name type="scientific">Psylliodes chrysocephalus</name>
    <dbReference type="NCBI Taxonomy" id="3402493"/>
    <lineage>
        <taxon>Eukaryota</taxon>
        <taxon>Metazoa</taxon>
        <taxon>Ecdysozoa</taxon>
        <taxon>Arthropoda</taxon>
        <taxon>Hexapoda</taxon>
        <taxon>Insecta</taxon>
        <taxon>Pterygota</taxon>
        <taxon>Neoptera</taxon>
        <taxon>Endopterygota</taxon>
        <taxon>Coleoptera</taxon>
        <taxon>Polyphaga</taxon>
        <taxon>Cucujiformia</taxon>
        <taxon>Chrysomeloidea</taxon>
        <taxon>Chrysomelidae</taxon>
        <taxon>Galerucinae</taxon>
        <taxon>Alticini</taxon>
        <taxon>Psylliodes</taxon>
    </lineage>
</organism>
<protein>
    <recommendedName>
        <fullName evidence="12">DNA primase</fullName>
        <ecNumber evidence="12">2.7.7.-</ecNumber>
    </recommendedName>
</protein>
<comment type="cofactor">
    <cofactor evidence="1">
        <name>Mn(2+)</name>
        <dbReference type="ChEBI" id="CHEBI:29035"/>
    </cofactor>
</comment>
<dbReference type="FunFam" id="3.90.920.10:FF:000001">
    <property type="entry name" value="DNA primase"/>
    <property type="match status" value="1"/>
</dbReference>
<dbReference type="InterPro" id="IPR002755">
    <property type="entry name" value="DNA_primase_S"/>
</dbReference>
<gene>
    <name evidence="13" type="ORF">PSYICH_LOCUS9020</name>
</gene>
<dbReference type="PANTHER" id="PTHR10536">
    <property type="entry name" value="DNA PRIMASE SMALL SUBUNIT"/>
    <property type="match status" value="1"/>
</dbReference>
<evidence type="ECO:0000313" key="13">
    <source>
        <dbReference type="EMBL" id="CAH1108402.1"/>
    </source>
</evidence>
<comment type="similarity">
    <text evidence="3 12">Belongs to the eukaryotic-type primase small subunit family.</text>
</comment>
<evidence type="ECO:0000256" key="1">
    <source>
        <dbReference type="ARBA" id="ARBA00001936"/>
    </source>
</evidence>
<dbReference type="OrthoDB" id="19606at2759"/>
<evidence type="ECO:0000256" key="8">
    <source>
        <dbReference type="ARBA" id="ARBA00022705"/>
    </source>
</evidence>
<keyword evidence="8 12" id="KW-0235">DNA replication</keyword>
<keyword evidence="6 12" id="KW-0808">Transferase</keyword>
<evidence type="ECO:0000256" key="3">
    <source>
        <dbReference type="ARBA" id="ARBA00009762"/>
    </source>
</evidence>